<reference evidence="3" key="1">
    <citation type="journal article" date="2020" name="Nat. Commun.">
        <title>Genome assembly of wild tea tree DASZ reveals pedigree and selection history of tea varieties.</title>
        <authorList>
            <person name="Zhang W."/>
            <person name="Zhang Y."/>
            <person name="Qiu H."/>
            <person name="Guo Y."/>
            <person name="Wan H."/>
            <person name="Zhang X."/>
            <person name="Scossa F."/>
            <person name="Alseekh S."/>
            <person name="Zhang Q."/>
            <person name="Wang P."/>
            <person name="Xu L."/>
            <person name="Schmidt M.H."/>
            <person name="Jia X."/>
            <person name="Li D."/>
            <person name="Zhu A."/>
            <person name="Guo F."/>
            <person name="Chen W."/>
            <person name="Ni D."/>
            <person name="Usadel B."/>
            <person name="Fernie A.R."/>
            <person name="Wen W."/>
        </authorList>
    </citation>
    <scope>NUCLEOTIDE SEQUENCE [LARGE SCALE GENOMIC DNA]</scope>
    <source>
        <strain evidence="3">cv. G240</strain>
    </source>
</reference>
<name>A0A7J7FYZ7_CAMSI</name>
<proteinExistence type="predicted"/>
<dbReference type="AlphaFoldDB" id="A0A7J7FYZ7"/>
<feature type="region of interest" description="Disordered" evidence="1">
    <location>
        <begin position="35"/>
        <end position="79"/>
    </location>
</feature>
<reference evidence="2 3" key="2">
    <citation type="submission" date="2020-07" db="EMBL/GenBank/DDBJ databases">
        <title>Genome assembly of wild tea tree DASZ reveals pedigree and selection history of tea varieties.</title>
        <authorList>
            <person name="Zhang W."/>
        </authorList>
    </citation>
    <scope>NUCLEOTIDE SEQUENCE [LARGE SCALE GENOMIC DNA]</scope>
    <source>
        <strain evidence="3">cv. G240</strain>
        <tissue evidence="2">Leaf</tissue>
    </source>
</reference>
<feature type="compositionally biased region" description="Basic and acidic residues" evidence="1">
    <location>
        <begin position="36"/>
        <end position="50"/>
    </location>
</feature>
<dbReference type="EMBL" id="JACBKZ010000014">
    <property type="protein sequence ID" value="KAF5933405.1"/>
    <property type="molecule type" value="Genomic_DNA"/>
</dbReference>
<organism evidence="2 3">
    <name type="scientific">Camellia sinensis</name>
    <name type="common">Tea plant</name>
    <name type="synonym">Thea sinensis</name>
    <dbReference type="NCBI Taxonomy" id="4442"/>
    <lineage>
        <taxon>Eukaryota</taxon>
        <taxon>Viridiplantae</taxon>
        <taxon>Streptophyta</taxon>
        <taxon>Embryophyta</taxon>
        <taxon>Tracheophyta</taxon>
        <taxon>Spermatophyta</taxon>
        <taxon>Magnoliopsida</taxon>
        <taxon>eudicotyledons</taxon>
        <taxon>Gunneridae</taxon>
        <taxon>Pentapetalae</taxon>
        <taxon>asterids</taxon>
        <taxon>Ericales</taxon>
        <taxon>Theaceae</taxon>
        <taxon>Camellia</taxon>
    </lineage>
</organism>
<evidence type="ECO:0000256" key="1">
    <source>
        <dbReference type="SAM" id="MobiDB-lite"/>
    </source>
</evidence>
<comment type="caution">
    <text evidence="2">The sequence shown here is derived from an EMBL/GenBank/DDBJ whole genome shotgun (WGS) entry which is preliminary data.</text>
</comment>
<evidence type="ECO:0000313" key="2">
    <source>
        <dbReference type="EMBL" id="KAF5933405.1"/>
    </source>
</evidence>
<feature type="compositionally biased region" description="Polar residues" evidence="1">
    <location>
        <begin position="70"/>
        <end position="79"/>
    </location>
</feature>
<keyword evidence="3" id="KW-1185">Reference proteome</keyword>
<sequence length="79" mass="8699">MSAKDSPESNVVLIRTTKCTPEVVTRIVKGINASRNSDDSLQRPRERGSKGGELNTRSFNTSAKEEHIRSMTTARSPLP</sequence>
<gene>
    <name evidence="2" type="ORF">HYC85_029576</name>
</gene>
<evidence type="ECO:0000313" key="3">
    <source>
        <dbReference type="Proteomes" id="UP000593564"/>
    </source>
</evidence>
<accession>A0A7J7FYZ7</accession>
<dbReference type="Proteomes" id="UP000593564">
    <property type="component" value="Unassembled WGS sequence"/>
</dbReference>
<protein>
    <submittedName>
        <fullName evidence="2">Uncharacterized protein</fullName>
    </submittedName>
</protein>